<dbReference type="InterPro" id="IPR014362">
    <property type="entry name" value="Glu_DH"/>
</dbReference>
<reference evidence="7 8" key="1">
    <citation type="submission" date="2024-05" db="EMBL/GenBank/DDBJ databases">
        <authorList>
            <person name="Yi C."/>
        </authorList>
    </citation>
    <scope>NUCLEOTIDE SEQUENCE [LARGE SCALE GENOMIC DNA]</scope>
    <source>
        <strain evidence="7 8">XS13</strain>
    </source>
</reference>
<evidence type="ECO:0000313" key="7">
    <source>
        <dbReference type="EMBL" id="MEO9246594.1"/>
    </source>
</evidence>
<dbReference type="InterPro" id="IPR006096">
    <property type="entry name" value="Glu/Leu/Phe/Val/Trp_DH_C"/>
</dbReference>
<dbReference type="InterPro" id="IPR006095">
    <property type="entry name" value="Glu/Leu/Phe/Val/Trp_DH"/>
</dbReference>
<dbReference type="EMBL" id="JBDXMX010000001">
    <property type="protein sequence ID" value="MEO9246594.1"/>
    <property type="molecule type" value="Genomic_DNA"/>
</dbReference>
<dbReference type="SUPFAM" id="SSF51735">
    <property type="entry name" value="NAD(P)-binding Rossmann-fold domains"/>
    <property type="match status" value="1"/>
</dbReference>
<dbReference type="Pfam" id="PF02812">
    <property type="entry name" value="ELFV_dehydrog_N"/>
    <property type="match status" value="1"/>
</dbReference>
<dbReference type="Gene3D" id="3.40.50.720">
    <property type="entry name" value="NAD(P)-binding Rossmann-like Domain"/>
    <property type="match status" value="1"/>
</dbReference>
<dbReference type="Proteomes" id="UP001484097">
    <property type="component" value="Unassembled WGS sequence"/>
</dbReference>
<evidence type="ECO:0000256" key="4">
    <source>
        <dbReference type="RuleBase" id="RU004417"/>
    </source>
</evidence>
<evidence type="ECO:0000256" key="5">
    <source>
        <dbReference type="SAM" id="MobiDB-lite"/>
    </source>
</evidence>
<dbReference type="RefSeq" id="WP_347918759.1">
    <property type="nucleotide sequence ID" value="NZ_JBDXMX010000001.1"/>
</dbReference>
<keyword evidence="2 3" id="KW-0560">Oxidoreductase</keyword>
<dbReference type="InterPro" id="IPR006097">
    <property type="entry name" value="Glu/Leu/Phe/Val/Trp_DH_dimer"/>
</dbReference>
<evidence type="ECO:0000256" key="3">
    <source>
        <dbReference type="PIRNR" id="PIRNR000185"/>
    </source>
</evidence>
<feature type="compositionally biased region" description="Basic and acidic residues" evidence="5">
    <location>
        <begin position="22"/>
        <end position="42"/>
    </location>
</feature>
<evidence type="ECO:0000256" key="2">
    <source>
        <dbReference type="ARBA" id="ARBA00023002"/>
    </source>
</evidence>
<dbReference type="SUPFAM" id="SSF53223">
    <property type="entry name" value="Aminoacid dehydrogenase-like, N-terminal domain"/>
    <property type="match status" value="1"/>
</dbReference>
<dbReference type="Pfam" id="PF00208">
    <property type="entry name" value="ELFV_dehydrog"/>
    <property type="match status" value="1"/>
</dbReference>
<protein>
    <recommendedName>
        <fullName evidence="3">Glutamate dehydrogenase</fullName>
    </recommendedName>
</protein>
<dbReference type="InterPro" id="IPR036291">
    <property type="entry name" value="NAD(P)-bd_dom_sf"/>
</dbReference>
<organism evidence="7 8">
    <name type="scientific">Citricoccus nitrophenolicus</name>
    <dbReference type="NCBI Taxonomy" id="863575"/>
    <lineage>
        <taxon>Bacteria</taxon>
        <taxon>Bacillati</taxon>
        <taxon>Actinomycetota</taxon>
        <taxon>Actinomycetes</taxon>
        <taxon>Micrococcales</taxon>
        <taxon>Micrococcaceae</taxon>
        <taxon>Citricoccus</taxon>
    </lineage>
</organism>
<dbReference type="PANTHER" id="PTHR11606">
    <property type="entry name" value="GLUTAMATE DEHYDROGENASE"/>
    <property type="match status" value="1"/>
</dbReference>
<proteinExistence type="inferred from homology"/>
<keyword evidence="8" id="KW-1185">Reference proteome</keyword>
<dbReference type="PANTHER" id="PTHR11606:SF13">
    <property type="entry name" value="GLUTAMATE DEHYDROGENASE 1, MITOCHONDRIAL"/>
    <property type="match status" value="1"/>
</dbReference>
<dbReference type="SMART" id="SM00839">
    <property type="entry name" value="ELFV_dehydrog"/>
    <property type="match status" value="1"/>
</dbReference>
<accession>A0ABV0IFZ6</accession>
<feature type="region of interest" description="Disordered" evidence="5">
    <location>
        <begin position="1"/>
        <end position="42"/>
    </location>
</feature>
<evidence type="ECO:0000256" key="1">
    <source>
        <dbReference type="ARBA" id="ARBA00006382"/>
    </source>
</evidence>
<comment type="caution">
    <text evidence="7">The sequence shown here is derived from an EMBL/GenBank/DDBJ whole genome shotgun (WGS) entry which is preliminary data.</text>
</comment>
<dbReference type="PROSITE" id="PS00074">
    <property type="entry name" value="GLFV_DEHYDROGENASE"/>
    <property type="match status" value="1"/>
</dbReference>
<dbReference type="PRINTS" id="PR00082">
    <property type="entry name" value="GLFDHDRGNASE"/>
</dbReference>
<dbReference type="InterPro" id="IPR033524">
    <property type="entry name" value="Glu/Leu/Phe/Val_DH_AS"/>
</dbReference>
<gene>
    <name evidence="7" type="ORF">ABDK96_02750</name>
</gene>
<feature type="domain" description="Glutamate/phenylalanine/leucine/valine/L-tryptophan dehydrogenase C-terminal" evidence="6">
    <location>
        <begin position="192"/>
        <end position="416"/>
    </location>
</feature>
<evidence type="ECO:0000313" key="8">
    <source>
        <dbReference type="Proteomes" id="UP001484097"/>
    </source>
</evidence>
<sequence>MTLTQNPGDGRAPCGAGSRTDVSPRTDPYTRSDPFDRPPEHEVAWTDPVTGARGWLVVHTLVGGLATGGTRMRAGCTRDEVADLARCMATKTAAFGLPVGGAKAGLDLDPRSPGALGVLERFFADLRPWLERSWVTAEDLGVAQSDLDAVFTRLGLDQSFHAAMLRSPNPAATLERVRRGLAARDGDGLPLGDVIGGYGVAQACLAAATALGSDPARATVAIQGVGTMGGGAAWYLHEAGVRVTAIADAAGTLFHPRGLDIPALLAARDHYGEIDRAAVPADVEVLPRDAVLAAPVDLLVPAAVSYALRAESVADIAARAVVEAANSPTTPAAEERLAVRGIPVVPDFVANAGAAAWAWWLLQGQVGTDPQDSFSRLRTEMQGKVAFMLDAWHTGHLLPRRSAWGFAAANLEALAGREITIP</sequence>
<dbReference type="InterPro" id="IPR046346">
    <property type="entry name" value="Aminoacid_DH-like_N_sf"/>
</dbReference>
<dbReference type="Gene3D" id="3.40.50.10860">
    <property type="entry name" value="Leucine Dehydrogenase, chain A, domain 1"/>
    <property type="match status" value="1"/>
</dbReference>
<comment type="similarity">
    <text evidence="1 3 4">Belongs to the Glu/Leu/Phe/Val dehydrogenases family.</text>
</comment>
<name>A0ABV0IFZ6_9MICC</name>
<evidence type="ECO:0000259" key="6">
    <source>
        <dbReference type="SMART" id="SM00839"/>
    </source>
</evidence>
<dbReference type="PIRSF" id="PIRSF000185">
    <property type="entry name" value="Glu_DH"/>
    <property type="match status" value="1"/>
</dbReference>